<dbReference type="EMBL" id="CAMPGE010021578">
    <property type="protein sequence ID" value="CAI2379723.1"/>
    <property type="molecule type" value="Genomic_DNA"/>
</dbReference>
<feature type="transmembrane region" description="Helical" evidence="1">
    <location>
        <begin position="93"/>
        <end position="113"/>
    </location>
</feature>
<feature type="transmembrane region" description="Helical" evidence="1">
    <location>
        <begin position="125"/>
        <end position="143"/>
    </location>
</feature>
<keyword evidence="1" id="KW-0472">Membrane</keyword>
<proteinExistence type="predicted"/>
<comment type="caution">
    <text evidence="2">The sequence shown here is derived from an EMBL/GenBank/DDBJ whole genome shotgun (WGS) entry which is preliminary data.</text>
</comment>
<evidence type="ECO:0000256" key="1">
    <source>
        <dbReference type="SAM" id="Phobius"/>
    </source>
</evidence>
<organism evidence="2 3">
    <name type="scientific">Euplotes crassus</name>
    <dbReference type="NCBI Taxonomy" id="5936"/>
    <lineage>
        <taxon>Eukaryota</taxon>
        <taxon>Sar</taxon>
        <taxon>Alveolata</taxon>
        <taxon>Ciliophora</taxon>
        <taxon>Intramacronucleata</taxon>
        <taxon>Spirotrichea</taxon>
        <taxon>Hypotrichia</taxon>
        <taxon>Euplotida</taxon>
        <taxon>Euplotidae</taxon>
        <taxon>Moneuplotes</taxon>
    </lineage>
</organism>
<keyword evidence="1" id="KW-1133">Transmembrane helix</keyword>
<sequence length="231" mass="26814">MDEQNIVKRLLIQGEDKIGNYREFDYESLPPNQLKTIKFLSLFSKYKGTIIKYIGTSKSSVEEKIAYLEKNSMKLGVDLFSKLEQARLEVNNGYYIFPYLAGSITVLGVLIMARFSPMTSRLYREFGYSALLGFSISSGYIYYQKLNYWDVVNQTYDSLEELMEKYPHLRQVDENQGIIKNFGNSIFNSMDENDVTNEWDEVTDNEISVFDGTAEEEAQINRDQIMKRFTG</sequence>
<evidence type="ECO:0008006" key="4">
    <source>
        <dbReference type="Google" id="ProtNLM"/>
    </source>
</evidence>
<evidence type="ECO:0000313" key="2">
    <source>
        <dbReference type="EMBL" id="CAI2379723.1"/>
    </source>
</evidence>
<protein>
    <recommendedName>
        <fullName evidence="4">Transmembrane protein</fullName>
    </recommendedName>
</protein>
<name>A0AAD1XUQ1_EUPCR</name>
<dbReference type="Proteomes" id="UP001295684">
    <property type="component" value="Unassembled WGS sequence"/>
</dbReference>
<reference evidence="2" key="1">
    <citation type="submission" date="2023-07" db="EMBL/GenBank/DDBJ databases">
        <authorList>
            <consortium name="AG Swart"/>
            <person name="Singh M."/>
            <person name="Singh A."/>
            <person name="Seah K."/>
            <person name="Emmerich C."/>
        </authorList>
    </citation>
    <scope>NUCLEOTIDE SEQUENCE</scope>
    <source>
        <strain evidence="2">DP1</strain>
    </source>
</reference>
<dbReference type="AlphaFoldDB" id="A0AAD1XUQ1"/>
<gene>
    <name evidence="2" type="ORF">ECRASSUSDP1_LOCUS21136</name>
</gene>
<accession>A0AAD1XUQ1</accession>
<keyword evidence="1" id="KW-0812">Transmembrane</keyword>
<keyword evidence="3" id="KW-1185">Reference proteome</keyword>
<evidence type="ECO:0000313" key="3">
    <source>
        <dbReference type="Proteomes" id="UP001295684"/>
    </source>
</evidence>